<dbReference type="Proteomes" id="UP000755585">
    <property type="component" value="Unassembled WGS sequence"/>
</dbReference>
<feature type="compositionally biased region" description="Low complexity" evidence="1">
    <location>
        <begin position="302"/>
        <end position="332"/>
    </location>
</feature>
<feature type="compositionally biased region" description="Low complexity" evidence="1">
    <location>
        <begin position="348"/>
        <end position="365"/>
    </location>
</feature>
<dbReference type="EMBL" id="JAGINT010000002">
    <property type="protein sequence ID" value="MBP2354937.1"/>
    <property type="molecule type" value="Genomic_DNA"/>
</dbReference>
<feature type="transmembrane region" description="Helical" evidence="2">
    <location>
        <begin position="26"/>
        <end position="48"/>
    </location>
</feature>
<evidence type="ECO:0008006" key="5">
    <source>
        <dbReference type="Google" id="ProtNLM"/>
    </source>
</evidence>
<dbReference type="InterPro" id="IPR045782">
    <property type="entry name" value="TrbL_3"/>
</dbReference>
<dbReference type="Pfam" id="PF19590">
    <property type="entry name" value="TrbL_3"/>
    <property type="match status" value="1"/>
</dbReference>
<feature type="region of interest" description="Disordered" evidence="1">
    <location>
        <begin position="267"/>
        <end position="365"/>
    </location>
</feature>
<proteinExistence type="predicted"/>
<evidence type="ECO:0000313" key="4">
    <source>
        <dbReference type="Proteomes" id="UP000755585"/>
    </source>
</evidence>
<dbReference type="RefSeq" id="WP_209697672.1">
    <property type="nucleotide sequence ID" value="NZ_BAAAVU010000008.1"/>
</dbReference>
<evidence type="ECO:0000313" key="3">
    <source>
        <dbReference type="EMBL" id="MBP2354937.1"/>
    </source>
</evidence>
<gene>
    <name evidence="3" type="ORF">JOF29_006047</name>
</gene>
<reference evidence="3 4" key="1">
    <citation type="submission" date="2021-03" db="EMBL/GenBank/DDBJ databases">
        <title>Sequencing the genomes of 1000 actinobacteria strains.</title>
        <authorList>
            <person name="Klenk H.-P."/>
        </authorList>
    </citation>
    <scope>NUCLEOTIDE SEQUENCE [LARGE SCALE GENOMIC DNA]</scope>
    <source>
        <strain evidence="3 4">DSM 18824</strain>
    </source>
</reference>
<feature type="transmembrane region" description="Helical" evidence="2">
    <location>
        <begin position="173"/>
        <end position="197"/>
    </location>
</feature>
<organism evidence="3 4">
    <name type="scientific">Kribbella aluminosa</name>
    <dbReference type="NCBI Taxonomy" id="416017"/>
    <lineage>
        <taxon>Bacteria</taxon>
        <taxon>Bacillati</taxon>
        <taxon>Actinomycetota</taxon>
        <taxon>Actinomycetes</taxon>
        <taxon>Propionibacteriales</taxon>
        <taxon>Kribbellaceae</taxon>
        <taxon>Kribbella</taxon>
    </lineage>
</organism>
<accession>A0ABS4UTH8</accession>
<feature type="transmembrane region" description="Helical" evidence="2">
    <location>
        <begin position="142"/>
        <end position="161"/>
    </location>
</feature>
<comment type="caution">
    <text evidence="3">The sequence shown here is derived from an EMBL/GenBank/DDBJ whole genome shotgun (WGS) entry which is preliminary data.</text>
</comment>
<keyword evidence="4" id="KW-1185">Reference proteome</keyword>
<keyword evidence="2" id="KW-1133">Transmembrane helix</keyword>
<keyword evidence="2" id="KW-0812">Transmembrane</keyword>
<sequence length="365" mass="38086">MNVFQTFTTSTSPRFDQAWWRENLDLMIGLSLPILVGVFVLQCVSAVIRREPGRLGHAVVGALLGTAGVPVAVAVVAACGRAVDQISTGILAQHVATDGIKRMTDITVFLTAPTMGGILLLALQLGLLAIFSLYFVMLVRDVALIAFVVFAPVAMVSWTWSATRHWLRRWIEIVGALLFSKIAMALIFTLGFAAVGAPGKEDAPNIGTFMAGVLLVAMAAFAPLATYSFIHWAGDQGQVATRMLQQGTAGVGAGKDQLERLQQWTAGDFSGSDKDEESPVASSDQDPDGDSTNDATEHSDQVTDPVSSADSSADVDSTTPPAPSAPTADSDSGSTVIAVATSEVSIDGESSGPGEGSTSTPEKGD</sequence>
<name>A0ABS4UTH8_9ACTN</name>
<feature type="transmembrane region" description="Helical" evidence="2">
    <location>
        <begin position="209"/>
        <end position="233"/>
    </location>
</feature>
<protein>
    <recommendedName>
        <fullName evidence="5">TrbL/VirB6 plasmid conjugal transfer protein</fullName>
    </recommendedName>
</protein>
<keyword evidence="2" id="KW-0472">Membrane</keyword>
<feature type="transmembrane region" description="Helical" evidence="2">
    <location>
        <begin position="108"/>
        <end position="136"/>
    </location>
</feature>
<evidence type="ECO:0000256" key="1">
    <source>
        <dbReference type="SAM" id="MobiDB-lite"/>
    </source>
</evidence>
<evidence type="ECO:0000256" key="2">
    <source>
        <dbReference type="SAM" id="Phobius"/>
    </source>
</evidence>